<comment type="caution">
    <text evidence="2">The sequence shown here is derived from an EMBL/GenBank/DDBJ whole genome shotgun (WGS) entry which is preliminary data.</text>
</comment>
<gene>
    <name evidence="2" type="ORF">B0I35DRAFT_439958</name>
</gene>
<dbReference type="AlphaFoldDB" id="A0A8K0WMC4"/>
<protein>
    <submittedName>
        <fullName evidence="2">Uncharacterized protein</fullName>
    </submittedName>
</protein>
<organism evidence="2 3">
    <name type="scientific">Stachybotrys elegans</name>
    <dbReference type="NCBI Taxonomy" id="80388"/>
    <lineage>
        <taxon>Eukaryota</taxon>
        <taxon>Fungi</taxon>
        <taxon>Dikarya</taxon>
        <taxon>Ascomycota</taxon>
        <taxon>Pezizomycotina</taxon>
        <taxon>Sordariomycetes</taxon>
        <taxon>Hypocreomycetidae</taxon>
        <taxon>Hypocreales</taxon>
        <taxon>Stachybotryaceae</taxon>
        <taxon>Stachybotrys</taxon>
    </lineage>
</organism>
<keyword evidence="3" id="KW-1185">Reference proteome</keyword>
<name>A0A8K0WMC4_9HYPO</name>
<evidence type="ECO:0000256" key="1">
    <source>
        <dbReference type="SAM" id="MobiDB-lite"/>
    </source>
</evidence>
<dbReference type="EMBL" id="JAGPNK010000013">
    <property type="protein sequence ID" value="KAH7309436.1"/>
    <property type="molecule type" value="Genomic_DNA"/>
</dbReference>
<evidence type="ECO:0000313" key="2">
    <source>
        <dbReference type="EMBL" id="KAH7309436.1"/>
    </source>
</evidence>
<feature type="region of interest" description="Disordered" evidence="1">
    <location>
        <begin position="29"/>
        <end position="55"/>
    </location>
</feature>
<sequence>MLLPLPSPYICTYVRNMYAMRRRSILFAQEEGRKTQERERETAGPSAATRKQKKRVQKMCPYVLSRSLVRPSKPDVRQETERRVKQAIFSSFSGQADADGRWSPAWQR</sequence>
<reference evidence="2" key="1">
    <citation type="journal article" date="2021" name="Nat. Commun.">
        <title>Genetic determinants of endophytism in the Arabidopsis root mycobiome.</title>
        <authorList>
            <person name="Mesny F."/>
            <person name="Miyauchi S."/>
            <person name="Thiergart T."/>
            <person name="Pickel B."/>
            <person name="Atanasova L."/>
            <person name="Karlsson M."/>
            <person name="Huettel B."/>
            <person name="Barry K.W."/>
            <person name="Haridas S."/>
            <person name="Chen C."/>
            <person name="Bauer D."/>
            <person name="Andreopoulos W."/>
            <person name="Pangilinan J."/>
            <person name="LaButti K."/>
            <person name="Riley R."/>
            <person name="Lipzen A."/>
            <person name="Clum A."/>
            <person name="Drula E."/>
            <person name="Henrissat B."/>
            <person name="Kohler A."/>
            <person name="Grigoriev I.V."/>
            <person name="Martin F.M."/>
            <person name="Hacquard S."/>
        </authorList>
    </citation>
    <scope>NUCLEOTIDE SEQUENCE</scope>
    <source>
        <strain evidence="2">MPI-CAGE-CH-0235</strain>
    </source>
</reference>
<dbReference type="Proteomes" id="UP000813444">
    <property type="component" value="Unassembled WGS sequence"/>
</dbReference>
<proteinExistence type="predicted"/>
<evidence type="ECO:0000313" key="3">
    <source>
        <dbReference type="Proteomes" id="UP000813444"/>
    </source>
</evidence>
<feature type="compositionally biased region" description="Basic and acidic residues" evidence="1">
    <location>
        <begin position="30"/>
        <end position="42"/>
    </location>
</feature>
<accession>A0A8K0WMC4</accession>